<organism evidence="2 3">
    <name type="scientific">Alcanivorax nanhaiticus</name>
    <dbReference type="NCBI Taxonomy" id="1177154"/>
    <lineage>
        <taxon>Bacteria</taxon>
        <taxon>Pseudomonadati</taxon>
        <taxon>Pseudomonadota</taxon>
        <taxon>Gammaproteobacteria</taxon>
        <taxon>Oceanospirillales</taxon>
        <taxon>Alcanivoracaceae</taxon>
        <taxon>Alcanivorax</taxon>
    </lineage>
</organism>
<feature type="domain" description="Putative Flp pilus-assembly TadG-like N-terminal" evidence="1">
    <location>
        <begin position="2"/>
        <end position="44"/>
    </location>
</feature>
<dbReference type="AlphaFoldDB" id="A0A095TQ54"/>
<evidence type="ECO:0000259" key="1">
    <source>
        <dbReference type="Pfam" id="PF13400"/>
    </source>
</evidence>
<name>A0A095TQ54_9GAMM</name>
<proteinExistence type="predicted"/>
<evidence type="ECO:0000313" key="3">
    <source>
        <dbReference type="Proteomes" id="UP000029444"/>
    </source>
</evidence>
<sequence length="480" mass="51498">MVMMALLIVVLIGIAALAIDVGRLLVMRTEMQNAVDAAALAAAAELDTNPDARARARTAARTLLSHRARFSREQELLDNTGLPDGAFEFFCLIGSASDPDGSAQAVRERFCDTSTPTTADGKLVAVSDAVSHYVRVTLDPALLADDTDYFTADLIFLPVLTVLGIEVDTSVSAVVTALAGRNYFTCTFPPMAICDPWEGSGSFFRDEMPVGGAITLRSQGGNGAWSPGNFGFLSPETGNGADELMRFLADPDLDGCTDNVVETNPGQAAQKTRAGINVRFNDYPPGGGPNAMTPGDYPPAPNLYDYWYDDEASSWGNGSLIADVGGNRFFDTDWEWYADEDGSGDTGYWLSYHSAGSESGSWDNSAGRPTRWEVYQYELDNDLLSPDMVISPGEAPDDGDANAPGDVDRRLMSIAVLSCDALGVRGSREVTVFPRDGYAQMFLLDASKDPGGGGLEFHAEYLGWVFGKGGDNHVQIQLYE</sequence>
<dbReference type="eggNOG" id="COG4961">
    <property type="taxonomic scope" value="Bacteria"/>
</dbReference>
<dbReference type="InterPro" id="IPR028087">
    <property type="entry name" value="Tad_N"/>
</dbReference>
<dbReference type="EMBL" id="ARXV01000008">
    <property type="protein sequence ID" value="KGD64513.1"/>
    <property type="molecule type" value="Genomic_DNA"/>
</dbReference>
<reference evidence="2 3" key="1">
    <citation type="submission" date="2012-09" db="EMBL/GenBank/DDBJ databases">
        <title>Genome Sequence of alkane-degrading Bacterium Alcanivorax sp. 19-m-6.</title>
        <authorList>
            <person name="Lai Q."/>
            <person name="Shao Z."/>
        </authorList>
    </citation>
    <scope>NUCLEOTIDE SEQUENCE [LARGE SCALE GENOMIC DNA]</scope>
    <source>
        <strain evidence="2 3">19-m-6</strain>
    </source>
</reference>
<dbReference type="Pfam" id="PF13400">
    <property type="entry name" value="Tad"/>
    <property type="match status" value="1"/>
</dbReference>
<dbReference type="PATRIC" id="fig|1177154.3.peg.2309"/>
<dbReference type="STRING" id="1177154.Y5S_02268"/>
<protein>
    <recommendedName>
        <fullName evidence="1">Putative Flp pilus-assembly TadG-like N-terminal domain-containing protein</fullName>
    </recommendedName>
</protein>
<evidence type="ECO:0000313" key="2">
    <source>
        <dbReference type="EMBL" id="KGD64513.1"/>
    </source>
</evidence>
<comment type="caution">
    <text evidence="2">The sequence shown here is derived from an EMBL/GenBank/DDBJ whole genome shotgun (WGS) entry which is preliminary data.</text>
</comment>
<accession>A0A095TQ54</accession>
<keyword evidence="3" id="KW-1185">Reference proteome</keyword>
<gene>
    <name evidence="2" type="ORF">Y5S_02268</name>
</gene>
<dbReference type="Proteomes" id="UP000029444">
    <property type="component" value="Unassembled WGS sequence"/>
</dbReference>